<sequence length="409" mass="45336">MKDILKNPLIHAPDILDELDSELRKQGFAGATNIPRIVYLAATTRMFAEPVSLVVMGPSGSGKTHSIESGLQFIPPDAIESIAGMSEKALPYLSGLSLKNRVLYLGEAAGMADGNGRAFLRQLMTEGKLDYLTVQKTSTGMKGEKLPTVEGPISFMMATTANHIHHEDQSRMLTLNLDENPDRIREALRNKAIGRSKAEVKLDLEPWYELHNYIADKKMNIIIPYAEEIVDYIDVESLKIQRDFPKLLSTIKACALVHFSHREQDGDGNILANEQDYKTAYELLNEPISHGLEKSVRLGVVEVVEAVQHMAKTGMTADGVSQSQLAEHMKKDRSVVGRNIHAAVNQGYLTNENPGQGREAKVKLGSRKLPTGNALPSPEELFKKNENFSVQINSEAKSIKEYSFSELPW</sequence>
<organism evidence="1 2">
    <name type="scientific">Sinorhizobium kummerowiae</name>
    <dbReference type="NCBI Taxonomy" id="158892"/>
    <lineage>
        <taxon>Bacteria</taxon>
        <taxon>Pseudomonadati</taxon>
        <taxon>Pseudomonadota</taxon>
        <taxon>Alphaproteobacteria</taxon>
        <taxon>Hyphomicrobiales</taxon>
        <taxon>Rhizobiaceae</taxon>
        <taxon>Sinorhizobium/Ensifer group</taxon>
        <taxon>Sinorhizobium</taxon>
    </lineage>
</organism>
<reference evidence="1 2" key="1">
    <citation type="submission" date="2023-03" db="EMBL/GenBank/DDBJ databases">
        <authorList>
            <person name="Menendez E."/>
            <person name="Kaur S."/>
            <person name="Flores-Felix J.D."/>
            <person name="diCenzo G.C."/>
            <person name="Peix A."/>
            <person name="Velazquez E."/>
        </authorList>
    </citation>
    <scope>NUCLEOTIDE SEQUENCE [LARGE SCALE GENOMIC DNA]</scope>
    <source>
        <strain evidence="1 2">CCBAU 71714</strain>
    </source>
</reference>
<gene>
    <name evidence="1" type="ORF">PZL22_003140</name>
</gene>
<evidence type="ECO:0000313" key="2">
    <source>
        <dbReference type="Proteomes" id="UP001233264"/>
    </source>
</evidence>
<dbReference type="EMBL" id="CP120365">
    <property type="protein sequence ID" value="WHS95359.1"/>
    <property type="molecule type" value="Genomic_DNA"/>
</dbReference>
<evidence type="ECO:0000313" key="1">
    <source>
        <dbReference type="EMBL" id="WHS95359.1"/>
    </source>
</evidence>
<keyword evidence="2" id="KW-1185">Reference proteome</keyword>
<name>A0ABY8TC57_9HYPH</name>
<dbReference type="RefSeq" id="WP_284718709.1">
    <property type="nucleotide sequence ID" value="NZ_CP120365.1"/>
</dbReference>
<dbReference type="InterPro" id="IPR027417">
    <property type="entry name" value="P-loop_NTPase"/>
</dbReference>
<accession>A0ABY8TC57</accession>
<protein>
    <submittedName>
        <fullName evidence="1">Uncharacterized protein</fullName>
    </submittedName>
</protein>
<proteinExistence type="predicted"/>
<dbReference type="Proteomes" id="UP001233264">
    <property type="component" value="Chromosome"/>
</dbReference>
<dbReference type="SUPFAM" id="SSF52540">
    <property type="entry name" value="P-loop containing nucleoside triphosphate hydrolases"/>
    <property type="match status" value="1"/>
</dbReference>